<dbReference type="InterPro" id="IPR046357">
    <property type="entry name" value="PPIase_dom_sf"/>
</dbReference>
<dbReference type="InterPro" id="IPR027304">
    <property type="entry name" value="Trigger_fact/SurA_dom_sf"/>
</dbReference>
<dbReference type="Gene3D" id="3.10.50.40">
    <property type="match status" value="1"/>
</dbReference>
<feature type="domain" description="PpiC" evidence="13">
    <location>
        <begin position="342"/>
        <end position="448"/>
    </location>
</feature>
<dbReference type="PANTHER" id="PTHR47529">
    <property type="entry name" value="PEPTIDYL-PROLYL CIS-TRANS ISOMERASE D"/>
    <property type="match status" value="1"/>
</dbReference>
<organism evidence="14 15">
    <name type="scientific">Cellulophaga fucicola</name>
    <dbReference type="NCBI Taxonomy" id="76595"/>
    <lineage>
        <taxon>Bacteria</taxon>
        <taxon>Pseudomonadati</taxon>
        <taxon>Bacteroidota</taxon>
        <taxon>Flavobacteriia</taxon>
        <taxon>Flavobacteriales</taxon>
        <taxon>Flavobacteriaceae</taxon>
        <taxon>Cellulophaga</taxon>
    </lineage>
</organism>
<dbReference type="SUPFAM" id="SSF54534">
    <property type="entry name" value="FKBP-like"/>
    <property type="match status" value="1"/>
</dbReference>
<keyword evidence="6 12" id="KW-0472">Membrane</keyword>
<gene>
    <name evidence="14" type="ORF">SAMN05660313_02963</name>
</gene>
<evidence type="ECO:0000256" key="7">
    <source>
        <dbReference type="ARBA" id="ARBA00023186"/>
    </source>
</evidence>
<dbReference type="PANTHER" id="PTHR47529:SF1">
    <property type="entry name" value="PERIPLASMIC CHAPERONE PPID"/>
    <property type="match status" value="1"/>
</dbReference>
<sequence>MAILENIRKRTTVLILIIGLALFAFVISGIFSANGMSGEKTGTTVAEVNGKDISIDKFRREVESASNRFGAGATSMQVVNSVWDQEVRNAILSDEFDDLGIDIEQDQIINFIASNPGFTQNPQYQDENGVFDEYIFKEFISTLKEESPAQYQLWLQQEVAIMQAAKEQTYFNLVKAGLGATLKEGELDYKLANDKIDVKYVRVPYTSISDSSVAVSKSEISSYIKEHKDDFKQEKARDFQFVYFEEKPSLEDEKAVKEEILTLLNDKVEYNDTILGFKNTKNVEEFLDRNSDLKYDTIFKTKNVLSPKFADTLMALNVGDLYGPYRDGNSFKVTRMIEKKKEGNVKASHILVAWEGAERANPEVKRTKEEAKKRADDLLKDAKKGDVEFSVLARDNSDGPSASRGGDLGYFQEGRMTPKFNDFAFGNNVGHVGIVETEFGYHIVKVDDKQDLVRVATLARNIEASTATINELFTAATQFESDAKSSDKTFLELSKEKKYIARPVNKIKAMDENLPGLSAQRAIVQWAFNEDSEVGDIKRFPVNNGYAVVQLTGTYEEGLMSAEDASFIVLPKLRKEKKAAQIIAANKGKSLDAIAKDNNVSASTASALTMKSPTIPGAGREPFVVGNAFGLKQGETSGLLQGETGVFMVTVTKKEEAPKLDNYSTYSNMVQTTAMQRANSAVYNALKKSATIEDNRGMFY</sequence>
<evidence type="ECO:0000256" key="9">
    <source>
        <dbReference type="ARBA" id="ARBA00040743"/>
    </source>
</evidence>
<feature type="transmembrane region" description="Helical" evidence="12">
    <location>
        <begin position="12"/>
        <end position="31"/>
    </location>
</feature>
<protein>
    <recommendedName>
        <fullName evidence="9">Periplasmic chaperone PpiD</fullName>
    </recommendedName>
    <alternativeName>
        <fullName evidence="10">Periplasmic folding chaperone</fullName>
    </alternativeName>
</protein>
<dbReference type="OrthoDB" id="9812372at2"/>
<dbReference type="PROSITE" id="PS01096">
    <property type="entry name" value="PPIC_PPIASE_1"/>
    <property type="match status" value="1"/>
</dbReference>
<dbReference type="Proteomes" id="UP000183257">
    <property type="component" value="Unassembled WGS sequence"/>
</dbReference>
<evidence type="ECO:0000256" key="12">
    <source>
        <dbReference type="SAM" id="Phobius"/>
    </source>
</evidence>
<proteinExistence type="inferred from homology"/>
<evidence type="ECO:0000259" key="13">
    <source>
        <dbReference type="PROSITE" id="PS50198"/>
    </source>
</evidence>
<dbReference type="InterPro" id="IPR000297">
    <property type="entry name" value="PPIase_PpiC"/>
</dbReference>
<dbReference type="EMBL" id="FPIY01000005">
    <property type="protein sequence ID" value="SFW63390.1"/>
    <property type="molecule type" value="Genomic_DNA"/>
</dbReference>
<keyword evidence="2" id="KW-1003">Cell membrane</keyword>
<evidence type="ECO:0000256" key="3">
    <source>
        <dbReference type="ARBA" id="ARBA00022519"/>
    </source>
</evidence>
<dbReference type="Pfam" id="PF13616">
    <property type="entry name" value="Rotamase_3"/>
    <property type="match status" value="1"/>
</dbReference>
<name>A0A1K1QVR3_9FLAO</name>
<dbReference type="GO" id="GO:0003755">
    <property type="term" value="F:peptidyl-prolyl cis-trans isomerase activity"/>
    <property type="evidence" value="ECO:0007669"/>
    <property type="project" value="UniProtKB-KW"/>
</dbReference>
<reference evidence="15" key="1">
    <citation type="submission" date="2016-11" db="EMBL/GenBank/DDBJ databases">
        <authorList>
            <person name="Varghese N."/>
            <person name="Submissions S."/>
        </authorList>
    </citation>
    <scope>NUCLEOTIDE SEQUENCE [LARGE SCALE GENOMIC DNA]</scope>
    <source>
        <strain evidence="15">DSM 24786</strain>
    </source>
</reference>
<dbReference type="InterPro" id="IPR023058">
    <property type="entry name" value="PPIase_PpiC_CS"/>
</dbReference>
<evidence type="ECO:0000313" key="15">
    <source>
        <dbReference type="Proteomes" id="UP000183257"/>
    </source>
</evidence>
<dbReference type="Pfam" id="PF13623">
    <property type="entry name" value="SurA_N_2"/>
    <property type="match status" value="1"/>
</dbReference>
<dbReference type="AlphaFoldDB" id="A0A1K1QVR3"/>
<evidence type="ECO:0000313" key="14">
    <source>
        <dbReference type="EMBL" id="SFW63390.1"/>
    </source>
</evidence>
<dbReference type="GO" id="GO:0005886">
    <property type="term" value="C:plasma membrane"/>
    <property type="evidence" value="ECO:0007669"/>
    <property type="project" value="UniProtKB-SubCell"/>
</dbReference>
<dbReference type="SUPFAM" id="SSF109998">
    <property type="entry name" value="Triger factor/SurA peptide-binding domain-like"/>
    <property type="match status" value="1"/>
</dbReference>
<keyword evidence="4 12" id="KW-0812">Transmembrane</keyword>
<keyword evidence="11" id="KW-0697">Rotamase</keyword>
<dbReference type="STRING" id="76595.SAMN05660313_02963"/>
<accession>A0A1K1QVR3</accession>
<dbReference type="RefSeq" id="WP_072304590.1">
    <property type="nucleotide sequence ID" value="NZ_FPIY01000005.1"/>
</dbReference>
<evidence type="ECO:0000256" key="4">
    <source>
        <dbReference type="ARBA" id="ARBA00022692"/>
    </source>
</evidence>
<evidence type="ECO:0000256" key="5">
    <source>
        <dbReference type="ARBA" id="ARBA00022989"/>
    </source>
</evidence>
<evidence type="ECO:0000256" key="1">
    <source>
        <dbReference type="ARBA" id="ARBA00004382"/>
    </source>
</evidence>
<dbReference type="PROSITE" id="PS50198">
    <property type="entry name" value="PPIC_PPIASE_2"/>
    <property type="match status" value="1"/>
</dbReference>
<dbReference type="InterPro" id="IPR052029">
    <property type="entry name" value="PpiD_chaperone"/>
</dbReference>
<keyword evidence="7" id="KW-0143">Chaperone</keyword>
<keyword evidence="3" id="KW-0997">Cell inner membrane</keyword>
<evidence type="ECO:0000256" key="8">
    <source>
        <dbReference type="ARBA" id="ARBA00038408"/>
    </source>
</evidence>
<keyword evidence="11 14" id="KW-0413">Isomerase</keyword>
<evidence type="ECO:0000256" key="6">
    <source>
        <dbReference type="ARBA" id="ARBA00023136"/>
    </source>
</evidence>
<comment type="subcellular location">
    <subcellularLocation>
        <location evidence="1">Cell inner membrane</location>
        <topology evidence="1">Single-pass type II membrane protein</topology>
        <orientation evidence="1">Periplasmic side</orientation>
    </subcellularLocation>
</comment>
<evidence type="ECO:0000256" key="2">
    <source>
        <dbReference type="ARBA" id="ARBA00022475"/>
    </source>
</evidence>
<evidence type="ECO:0000256" key="10">
    <source>
        <dbReference type="ARBA" id="ARBA00042775"/>
    </source>
</evidence>
<keyword evidence="5 12" id="KW-1133">Transmembrane helix</keyword>
<comment type="similarity">
    <text evidence="8">Belongs to the PpiD chaperone family.</text>
</comment>
<keyword evidence="15" id="KW-1185">Reference proteome</keyword>
<evidence type="ECO:0000256" key="11">
    <source>
        <dbReference type="PROSITE-ProRule" id="PRU00278"/>
    </source>
</evidence>